<dbReference type="EMBL" id="JACAZH010000001">
    <property type="protein sequence ID" value="KAF7377108.1"/>
    <property type="molecule type" value="Genomic_DNA"/>
</dbReference>
<evidence type="ECO:0000256" key="1">
    <source>
        <dbReference type="SAM" id="MobiDB-lite"/>
    </source>
</evidence>
<evidence type="ECO:0000313" key="2">
    <source>
        <dbReference type="EMBL" id="KAF7377108.1"/>
    </source>
</evidence>
<dbReference type="OrthoDB" id="258495at2759"/>
<dbReference type="AlphaFoldDB" id="A0A8H6ZDS5"/>
<dbReference type="Proteomes" id="UP000623467">
    <property type="component" value="Unassembled WGS sequence"/>
</dbReference>
<proteinExistence type="predicted"/>
<reference evidence="2" key="1">
    <citation type="submission" date="2020-05" db="EMBL/GenBank/DDBJ databases">
        <title>Mycena genomes resolve the evolution of fungal bioluminescence.</title>
        <authorList>
            <person name="Tsai I.J."/>
        </authorList>
    </citation>
    <scope>NUCLEOTIDE SEQUENCE</scope>
    <source>
        <strain evidence="2">160909Yilan</strain>
    </source>
</reference>
<name>A0A8H6ZDS5_9AGAR</name>
<gene>
    <name evidence="2" type="ORF">MSAN_00129800</name>
</gene>
<organism evidence="2 3">
    <name type="scientific">Mycena sanguinolenta</name>
    <dbReference type="NCBI Taxonomy" id="230812"/>
    <lineage>
        <taxon>Eukaryota</taxon>
        <taxon>Fungi</taxon>
        <taxon>Dikarya</taxon>
        <taxon>Basidiomycota</taxon>
        <taxon>Agaricomycotina</taxon>
        <taxon>Agaricomycetes</taxon>
        <taxon>Agaricomycetidae</taxon>
        <taxon>Agaricales</taxon>
        <taxon>Marasmiineae</taxon>
        <taxon>Mycenaceae</taxon>
        <taxon>Mycena</taxon>
    </lineage>
</organism>
<feature type="region of interest" description="Disordered" evidence="1">
    <location>
        <begin position="1"/>
        <end position="25"/>
    </location>
</feature>
<accession>A0A8H6ZDS5</accession>
<protein>
    <submittedName>
        <fullName evidence="2">Uncharacterized protein</fullName>
    </submittedName>
</protein>
<evidence type="ECO:0000313" key="3">
    <source>
        <dbReference type="Proteomes" id="UP000623467"/>
    </source>
</evidence>
<sequence>MDDQPNPTPEFIRPSTCDSDSPSGMFSHSQQFTVMGGTFTNVTKNYAAAQRLPSDFRMIPMGDIDLRRQIRVDEFTGVVNRHPRERACVRRMHAGKARIDGRRTRVTVAIYQGNDAEEVRSMAPRDCEVYVSAASFMRMFSPHWFLTHTTSHPNIVQICSAASSNGLHAMLFNDDLIPLQEVLDRHRDSHFLTVYIYAYCNQDFTEASNYILSAFQRELWTFEHTSWIRRSTGRLCVELTPGLNLWLDWRSPTSPCLSGVHSLSASAETITTFIDLLTLEQYHNICVWNLGKHRRFDLSIFTTVNLGAVYDCYSDSLEDSVEIAFLPSAEASRIRGWMTSERGTGELMSDGWTRFRSSNVFNSTLSIFFFLLLGAPLGYLAQPSASYILLPEHHLQFRGLRCCLWHSL</sequence>
<keyword evidence="3" id="KW-1185">Reference proteome</keyword>
<comment type="caution">
    <text evidence="2">The sequence shown here is derived from an EMBL/GenBank/DDBJ whole genome shotgun (WGS) entry which is preliminary data.</text>
</comment>
<feature type="compositionally biased region" description="Polar residues" evidence="1">
    <location>
        <begin position="16"/>
        <end position="25"/>
    </location>
</feature>